<dbReference type="Pfam" id="PF00787">
    <property type="entry name" value="PX"/>
    <property type="match status" value="1"/>
</dbReference>
<dbReference type="InterPro" id="IPR051866">
    <property type="entry name" value="Intracell_Sig-Traffick_Protein"/>
</dbReference>
<dbReference type="SMART" id="SM00312">
    <property type="entry name" value="PX"/>
    <property type="match status" value="1"/>
</dbReference>
<accession>A0A6P8S0Q0</accession>
<evidence type="ECO:0000259" key="2">
    <source>
        <dbReference type="PROSITE" id="PS50195"/>
    </source>
</evidence>
<sequence>MSCRAGGAGRGRWQEHERRYSVSETRTHEKGFTEYRVTAQFISKKNPEDIKELFFFLQIVIWKRYSDFKKLHTDLSYTHRNLFRKMEVFPAFPKAQLFGRFEDAVIEERRKGAENLLRFTVNIPALNNSPELKAFFRGGEVRRDVDGVEAGGSQSPLPPPMLPEPSSPEKGVKPWQNSEILEDSNTGEVSNVLPEPGDKMEKWENVSMVLEEEENLDMLFDCSEQAEDAQSGPLSHQELALFDPCFTQDREPCNLSHEEELGSLIVEPFNKDKLPDPELSIIQDSPCSLLVPPTEACAKLTEVSSSPDDYLVLATKQIKQALEKEATADYEGAVQSYKDGVDVLLKGIQGDSNATRQEVVKRKTAEYLQHAEMLIRLHPKATATRQQCQNTGEGD</sequence>
<feature type="compositionally biased region" description="Pro residues" evidence="1">
    <location>
        <begin position="156"/>
        <end position="166"/>
    </location>
</feature>
<dbReference type="GeneID" id="117365274"/>
<protein>
    <submittedName>
        <fullName evidence="4">Sorting nexin-15 isoform X5</fullName>
    </submittedName>
</protein>
<dbReference type="Gene3D" id="3.30.1520.10">
    <property type="entry name" value="Phox-like domain"/>
    <property type="match status" value="1"/>
</dbReference>
<dbReference type="InterPro" id="IPR036871">
    <property type="entry name" value="PX_dom_sf"/>
</dbReference>
<gene>
    <name evidence="4" type="primary">SNX15</name>
</gene>
<dbReference type="Pfam" id="PF04212">
    <property type="entry name" value="MIT"/>
    <property type="match status" value="1"/>
</dbReference>
<feature type="region of interest" description="Disordered" evidence="1">
    <location>
        <begin position="146"/>
        <end position="172"/>
    </location>
</feature>
<dbReference type="SUPFAM" id="SSF64268">
    <property type="entry name" value="PX domain"/>
    <property type="match status" value="1"/>
</dbReference>
<organism evidence="3 4">
    <name type="scientific">Geotrypetes seraphini</name>
    <name type="common">Gaboon caecilian</name>
    <name type="synonym">Caecilia seraphini</name>
    <dbReference type="NCBI Taxonomy" id="260995"/>
    <lineage>
        <taxon>Eukaryota</taxon>
        <taxon>Metazoa</taxon>
        <taxon>Chordata</taxon>
        <taxon>Craniata</taxon>
        <taxon>Vertebrata</taxon>
        <taxon>Euteleostomi</taxon>
        <taxon>Amphibia</taxon>
        <taxon>Gymnophiona</taxon>
        <taxon>Geotrypetes</taxon>
    </lineage>
</organism>
<dbReference type="SMART" id="SM00745">
    <property type="entry name" value="MIT"/>
    <property type="match status" value="1"/>
</dbReference>
<dbReference type="GO" id="GO:0035091">
    <property type="term" value="F:phosphatidylinositol binding"/>
    <property type="evidence" value="ECO:0007669"/>
    <property type="project" value="InterPro"/>
</dbReference>
<reference evidence="4" key="1">
    <citation type="submission" date="2025-08" db="UniProtKB">
        <authorList>
            <consortium name="RefSeq"/>
        </authorList>
    </citation>
    <scope>IDENTIFICATION</scope>
</reference>
<proteinExistence type="predicted"/>
<evidence type="ECO:0000313" key="4">
    <source>
        <dbReference type="RefSeq" id="XP_033811384.1"/>
    </source>
</evidence>
<dbReference type="Gene3D" id="1.20.58.80">
    <property type="entry name" value="Phosphotransferase system, lactose/cellobiose-type IIA subunit"/>
    <property type="match status" value="1"/>
</dbReference>
<feature type="domain" description="PX" evidence="2">
    <location>
        <begin position="13"/>
        <end position="143"/>
    </location>
</feature>
<dbReference type="Proteomes" id="UP000515159">
    <property type="component" value="Chromosome 8"/>
</dbReference>
<keyword evidence="3" id="KW-1185">Reference proteome</keyword>
<dbReference type="CTD" id="29907"/>
<dbReference type="SUPFAM" id="SSF116846">
    <property type="entry name" value="MIT domain"/>
    <property type="match status" value="1"/>
</dbReference>
<dbReference type="CDD" id="cd02677">
    <property type="entry name" value="MIT_SNX15"/>
    <property type="match status" value="1"/>
</dbReference>
<dbReference type="RefSeq" id="XP_033811384.1">
    <property type="nucleotide sequence ID" value="XM_033955493.1"/>
</dbReference>
<dbReference type="PROSITE" id="PS50195">
    <property type="entry name" value="PX"/>
    <property type="match status" value="1"/>
</dbReference>
<dbReference type="InterPro" id="IPR036181">
    <property type="entry name" value="MIT_dom_sf"/>
</dbReference>
<dbReference type="AlphaFoldDB" id="A0A6P8S0Q0"/>
<dbReference type="PANTHER" id="PTHR15508:SF9">
    <property type="entry name" value="SORTING NEXIN-15"/>
    <property type="match status" value="1"/>
</dbReference>
<evidence type="ECO:0000256" key="1">
    <source>
        <dbReference type="SAM" id="MobiDB-lite"/>
    </source>
</evidence>
<evidence type="ECO:0000313" key="3">
    <source>
        <dbReference type="Proteomes" id="UP000515159"/>
    </source>
</evidence>
<dbReference type="InterPro" id="IPR007330">
    <property type="entry name" value="MIT_dom"/>
</dbReference>
<name>A0A6P8S0Q0_GEOSA</name>
<dbReference type="InterPro" id="IPR001683">
    <property type="entry name" value="PX_dom"/>
</dbReference>
<dbReference type="PANTHER" id="PTHR15508">
    <property type="entry name" value="RIBOSOMAL PROTEIN S6 KINASE"/>
    <property type="match status" value="1"/>
</dbReference>